<dbReference type="GO" id="GO:0009289">
    <property type="term" value="C:pilus"/>
    <property type="evidence" value="ECO:0007669"/>
    <property type="project" value="InterPro"/>
</dbReference>
<dbReference type="RefSeq" id="WP_127626235.1">
    <property type="nucleotide sequence ID" value="NZ_CACVCI010000001.1"/>
</dbReference>
<evidence type="ECO:0000256" key="1">
    <source>
        <dbReference type="SAM" id="SignalP"/>
    </source>
</evidence>
<dbReference type="InterPro" id="IPR050263">
    <property type="entry name" value="Bact_Fimbrial_Adh_Pro"/>
</dbReference>
<protein>
    <submittedName>
        <fullName evidence="3 4">Fimbrial protein</fullName>
    </submittedName>
</protein>
<dbReference type="InterPro" id="IPR036937">
    <property type="entry name" value="Adhesion_dom_fimbrial_sf"/>
</dbReference>
<gene>
    <name evidence="3" type="ORF">QEG54_002849</name>
    <name evidence="4" type="ORF">RBJ30_26240</name>
</gene>
<name>A0AAI9GJX8_PLUGE</name>
<proteinExistence type="predicted"/>
<dbReference type="EMBL" id="ABLOKC030000014">
    <property type="protein sequence ID" value="EML1472108.1"/>
    <property type="molecule type" value="Genomic_DNA"/>
</dbReference>
<reference evidence="4" key="1">
    <citation type="submission" date="2023-08" db="EMBL/GenBank/DDBJ databases">
        <title>WGS of pathogenic bacterial species, Los Angeles County Public Health Laboratories.</title>
        <authorList>
            <person name="Garrigues J.M."/>
            <person name="Green N.M."/>
        </authorList>
    </citation>
    <scope>NUCLEOTIDE SEQUENCE</scope>
    <source>
        <strain evidence="4">LACPHL-BACT-2023-00068</strain>
    </source>
</reference>
<reference evidence="3" key="2">
    <citation type="submission" date="2024-02" db="EMBL/GenBank/DDBJ databases">
        <authorList>
            <consortium name="Clinical and Environmental Microbiology Branch: Whole genome sequencing antimicrobial resistance pathogens in the healthcare setting"/>
        </authorList>
    </citation>
    <scope>NUCLEOTIDE SEQUENCE</scope>
    <source>
        <strain evidence="3">2021DK-00143</strain>
    </source>
</reference>
<dbReference type="GO" id="GO:0043709">
    <property type="term" value="P:cell adhesion involved in single-species biofilm formation"/>
    <property type="evidence" value="ECO:0007669"/>
    <property type="project" value="TreeGrafter"/>
</dbReference>
<keyword evidence="1" id="KW-0732">Signal</keyword>
<feature type="signal peptide" evidence="1">
    <location>
        <begin position="1"/>
        <end position="26"/>
    </location>
</feature>
<accession>A0AAI9GJX8</accession>
<sequence length="181" mass="18427">MKGTTQTSTIALLVMAGLGLSHSAFALDRQINIIGKVVASECITDVVGNNGSTVDLGTVQGADLQAAGSDANEKAFIIKFSDCPTTTKGYKATFSGDTDPVDNMLFKNSTDAGSAQNVQIVVTNTDAGGDNVLKNGGTYVAPNSLSGGGVLNLKAKAHSREGNATPGNINSTVLLTVEFTG</sequence>
<dbReference type="SUPFAM" id="SSF49401">
    <property type="entry name" value="Bacterial adhesins"/>
    <property type="match status" value="1"/>
</dbReference>
<dbReference type="Gene3D" id="2.60.40.1090">
    <property type="entry name" value="Fimbrial-type adhesion domain"/>
    <property type="match status" value="1"/>
</dbReference>
<dbReference type="InterPro" id="IPR000259">
    <property type="entry name" value="Adhesion_dom_fimbrial"/>
</dbReference>
<dbReference type="AlphaFoldDB" id="A0AAI9GJX8"/>
<dbReference type="GeneID" id="61382990"/>
<comment type="caution">
    <text evidence="3">The sequence shown here is derived from an EMBL/GenBank/DDBJ whole genome shotgun (WGS) entry which is preliminary data.</text>
</comment>
<dbReference type="Proteomes" id="UP001236270">
    <property type="component" value="Unassembled WGS sequence"/>
</dbReference>
<feature type="domain" description="Fimbrial-type adhesion" evidence="2">
    <location>
        <begin position="32"/>
        <end position="179"/>
    </location>
</feature>
<organism evidence="3">
    <name type="scientific">Pluralibacter gergoviae</name>
    <name type="common">Enterobacter gergoviae</name>
    <dbReference type="NCBI Taxonomy" id="61647"/>
    <lineage>
        <taxon>Bacteria</taxon>
        <taxon>Pseudomonadati</taxon>
        <taxon>Pseudomonadota</taxon>
        <taxon>Gammaproteobacteria</taxon>
        <taxon>Enterobacterales</taxon>
        <taxon>Enterobacteriaceae</taxon>
        <taxon>Pluralibacter</taxon>
    </lineage>
</organism>
<dbReference type="InterPro" id="IPR008966">
    <property type="entry name" value="Adhesion_dom_sf"/>
</dbReference>
<evidence type="ECO:0000313" key="3">
    <source>
        <dbReference type="EMBL" id="EML1472108.1"/>
    </source>
</evidence>
<evidence type="ECO:0000313" key="4">
    <source>
        <dbReference type="EMBL" id="MDQ2312551.1"/>
    </source>
</evidence>
<dbReference type="PANTHER" id="PTHR33420:SF27">
    <property type="entry name" value="PROTEIN FIMG"/>
    <property type="match status" value="1"/>
</dbReference>
<dbReference type="EMBL" id="JAVDNV010000033">
    <property type="protein sequence ID" value="MDQ2312551.1"/>
    <property type="molecule type" value="Genomic_DNA"/>
</dbReference>
<feature type="chain" id="PRO_5042588098" evidence="1">
    <location>
        <begin position="27"/>
        <end position="181"/>
    </location>
</feature>
<dbReference type="Pfam" id="PF00419">
    <property type="entry name" value="Fimbrial"/>
    <property type="match status" value="1"/>
</dbReference>
<evidence type="ECO:0000259" key="2">
    <source>
        <dbReference type="Pfam" id="PF00419"/>
    </source>
</evidence>
<dbReference type="PANTHER" id="PTHR33420">
    <property type="entry name" value="FIMBRIAL SUBUNIT ELFA-RELATED"/>
    <property type="match status" value="1"/>
</dbReference>